<dbReference type="Gene3D" id="3.40.50.300">
    <property type="entry name" value="P-loop containing nucleotide triphosphate hydrolases"/>
    <property type="match status" value="1"/>
</dbReference>
<feature type="domain" description="CobQ/CobB/MinD/ParA nucleotide binding" evidence="5">
    <location>
        <begin position="5"/>
        <end position="229"/>
    </location>
</feature>
<keyword evidence="3 4" id="KW-0315">Glutamine amidotransferase</keyword>
<evidence type="ECO:0000259" key="6">
    <source>
        <dbReference type="Pfam" id="PF07685"/>
    </source>
</evidence>
<evidence type="ECO:0000256" key="3">
    <source>
        <dbReference type="ARBA" id="ARBA00022962"/>
    </source>
</evidence>
<evidence type="ECO:0000256" key="4">
    <source>
        <dbReference type="HAMAP-Rule" id="MF_00028"/>
    </source>
</evidence>
<dbReference type="InterPro" id="IPR047045">
    <property type="entry name" value="CobQ_N"/>
</dbReference>
<dbReference type="SUPFAM" id="SSF52540">
    <property type="entry name" value="P-loop containing nucleoside triphosphate hydrolases"/>
    <property type="match status" value="1"/>
</dbReference>
<evidence type="ECO:0000259" key="5">
    <source>
        <dbReference type="Pfam" id="PF01656"/>
    </source>
</evidence>
<dbReference type="OrthoDB" id="9808302at2"/>
<dbReference type="GO" id="GO:0003824">
    <property type="term" value="F:catalytic activity"/>
    <property type="evidence" value="ECO:0007669"/>
    <property type="project" value="InterPro"/>
</dbReference>
<dbReference type="PANTHER" id="PTHR21343">
    <property type="entry name" value="DETHIOBIOTIN SYNTHETASE"/>
    <property type="match status" value="1"/>
</dbReference>
<organism evidence="7 8">
    <name type="scientific">Propioniciclava sinopodophylli</name>
    <dbReference type="NCBI Taxonomy" id="1837344"/>
    <lineage>
        <taxon>Bacteria</taxon>
        <taxon>Bacillati</taxon>
        <taxon>Actinomycetota</taxon>
        <taxon>Actinomycetes</taxon>
        <taxon>Propionibacteriales</taxon>
        <taxon>Propionibacteriaceae</taxon>
        <taxon>Propioniciclava</taxon>
    </lineage>
</organism>
<comment type="caution">
    <text evidence="7">The sequence shown here is derived from an EMBL/GenBank/DDBJ whole genome shotgun (WGS) entry which is preliminary data.</text>
</comment>
<dbReference type="Proteomes" id="UP000292373">
    <property type="component" value="Unassembled WGS sequence"/>
</dbReference>
<dbReference type="Pfam" id="PF07685">
    <property type="entry name" value="GATase_3"/>
    <property type="match status" value="1"/>
</dbReference>
<evidence type="ECO:0000256" key="2">
    <source>
        <dbReference type="ARBA" id="ARBA00022573"/>
    </source>
</evidence>
<evidence type="ECO:0000313" key="8">
    <source>
        <dbReference type="Proteomes" id="UP000292373"/>
    </source>
</evidence>
<evidence type="ECO:0000313" key="7">
    <source>
        <dbReference type="EMBL" id="TBT82780.1"/>
    </source>
</evidence>
<dbReference type="UniPathway" id="UPA00148"/>
<dbReference type="AlphaFoldDB" id="A0A4Q9KCX7"/>
<dbReference type="HAMAP" id="MF_00028">
    <property type="entry name" value="CobQ"/>
    <property type="match status" value="1"/>
</dbReference>
<dbReference type="InterPro" id="IPR004459">
    <property type="entry name" value="CobQ_synth"/>
</dbReference>
<proteinExistence type="inferred from homology"/>
<sequence length="478" mass="51004">MTGLLIAGTSSDAGKSLVVTGLCRAFARRGLTVTPFKAQNMSNNSAICADGGEIGRAQYLQAQAAGVEPSTLLNPVLLKPGSDRRAHVVLRGRDAGVLEAGEYATGRAHLAESAYAAYADLAGKHDLVVVEGAGSPAEINLRERDYVNMGLAKRFDLPVVIVGDIDRGGVLASLYGTWALLEPADQRLLSGYVINKFRGDQTVLDPGLAEITRRTGLPCFGVLPWLDGVWLDGEDALDIARWSAGAQHREGHELRVAVLRLPRISNSTDVEALAATPGVRVDVTTDPAVAAASDLLVVPGTRATLNDLAWLRDRGLDQVVKKRHASGRPTLGICGGFEMLARTITDDIESGAGHVAGLGVLPVEFVFGERTTRRSSYRWRNLEVSGYEIHHGQVTARSGEAFLDGVRDDATFGTMLHGAFEDDAFRVAFLTHVTELAGSDWRPTPGPGYAAARETMIDTLADAVEAHLDLDALLALRS</sequence>
<reference evidence="7 8" key="1">
    <citation type="submission" date="2019-01" db="EMBL/GenBank/DDBJ databases">
        <title>Lactibacter flavus gen. nov., sp. nov., a novel bacterium of the family Propionibacteriaceae isolated from raw milk and dairy products.</title>
        <authorList>
            <person name="Huptas C."/>
            <person name="Wenning M."/>
            <person name="Breitenwieser F."/>
            <person name="Doll E."/>
            <person name="Von Neubeck M."/>
            <person name="Busse H.-J."/>
            <person name="Scherer S."/>
        </authorList>
    </citation>
    <scope>NUCLEOTIDE SEQUENCE [LARGE SCALE GENOMIC DNA]</scope>
    <source>
        <strain evidence="7 8">KCTC 33808</strain>
    </source>
</reference>
<dbReference type="GO" id="GO:0015420">
    <property type="term" value="F:ABC-type vitamin B12 transporter activity"/>
    <property type="evidence" value="ECO:0007669"/>
    <property type="project" value="UniProtKB-UniRule"/>
</dbReference>
<feature type="domain" description="CobB/CobQ-like glutamine amidotransferase" evidence="6">
    <location>
        <begin position="255"/>
        <end position="424"/>
    </location>
</feature>
<dbReference type="InterPro" id="IPR029062">
    <property type="entry name" value="Class_I_gatase-like"/>
</dbReference>
<name>A0A4Q9KCX7_9ACTN</name>
<feature type="active site" evidence="4">
    <location>
        <position position="417"/>
    </location>
</feature>
<dbReference type="PROSITE" id="PS51274">
    <property type="entry name" value="GATASE_COBBQ"/>
    <property type="match status" value="1"/>
</dbReference>
<dbReference type="InterPro" id="IPR002586">
    <property type="entry name" value="CobQ/CobB/MinD/ParA_Nub-bd_dom"/>
</dbReference>
<dbReference type="InterPro" id="IPR011698">
    <property type="entry name" value="GATase_3"/>
</dbReference>
<dbReference type="CDD" id="cd05389">
    <property type="entry name" value="CobQ_N"/>
    <property type="match status" value="1"/>
</dbReference>
<dbReference type="PANTHER" id="PTHR21343:SF1">
    <property type="entry name" value="COBYRIC ACID SYNTHASE"/>
    <property type="match status" value="1"/>
</dbReference>
<evidence type="ECO:0000256" key="1">
    <source>
        <dbReference type="ARBA" id="ARBA00004953"/>
    </source>
</evidence>
<comment type="similarity">
    <text evidence="4">Belongs to the CobB/CobQ family. CobQ subfamily.</text>
</comment>
<dbReference type="Gene3D" id="3.40.50.880">
    <property type="match status" value="1"/>
</dbReference>
<dbReference type="RefSeq" id="WP_131169786.1">
    <property type="nucleotide sequence ID" value="NZ_SDMQ01000017.1"/>
</dbReference>
<keyword evidence="8" id="KW-1185">Reference proteome</keyword>
<comment type="pathway">
    <text evidence="1 4">Cofactor biosynthesis; adenosylcobalamin biosynthesis.</text>
</comment>
<dbReference type="GO" id="GO:0009236">
    <property type="term" value="P:cobalamin biosynthetic process"/>
    <property type="evidence" value="ECO:0007669"/>
    <property type="project" value="UniProtKB-UniRule"/>
</dbReference>
<dbReference type="NCBIfam" id="NF001989">
    <property type="entry name" value="PRK00784.1"/>
    <property type="match status" value="1"/>
</dbReference>
<dbReference type="PROSITE" id="PS51273">
    <property type="entry name" value="GATASE_TYPE_1"/>
    <property type="match status" value="1"/>
</dbReference>
<dbReference type="InterPro" id="IPR033949">
    <property type="entry name" value="CobQ_GATase1"/>
</dbReference>
<protein>
    <recommendedName>
        <fullName evidence="4">Cobyric acid synthase</fullName>
    </recommendedName>
</protein>
<dbReference type="Pfam" id="PF01656">
    <property type="entry name" value="CbiA"/>
    <property type="match status" value="1"/>
</dbReference>
<dbReference type="NCBIfam" id="TIGR00313">
    <property type="entry name" value="cobQ"/>
    <property type="match status" value="1"/>
</dbReference>
<dbReference type="EMBL" id="SDMQ01000017">
    <property type="protein sequence ID" value="TBT82780.1"/>
    <property type="molecule type" value="Genomic_DNA"/>
</dbReference>
<dbReference type="CDD" id="cd01750">
    <property type="entry name" value="GATase1_CobQ"/>
    <property type="match status" value="1"/>
</dbReference>
<gene>
    <name evidence="4" type="primary">cobQ</name>
    <name evidence="7" type="ORF">ET989_13300</name>
</gene>
<accession>A0A4Q9KCX7</accession>
<keyword evidence="2 4" id="KW-0169">Cobalamin biosynthesis</keyword>
<dbReference type="SUPFAM" id="SSF52317">
    <property type="entry name" value="Class I glutamine amidotransferase-like"/>
    <property type="match status" value="1"/>
</dbReference>
<feature type="active site" description="Nucleophile" evidence="4">
    <location>
        <position position="334"/>
    </location>
</feature>
<dbReference type="InterPro" id="IPR027417">
    <property type="entry name" value="P-loop_NTPase"/>
</dbReference>
<comment type="function">
    <text evidence="4">Catalyzes amidations at positions B, D, E, and G on adenosylcobyrinic A,C-diamide. NH(2) groups are provided by glutamine, and one molecule of ATP is hydrogenolyzed for each amidation.</text>
</comment>